<dbReference type="Pfam" id="PF08447">
    <property type="entry name" value="PAS_3"/>
    <property type="match status" value="1"/>
</dbReference>
<dbReference type="Gene3D" id="3.30.450.20">
    <property type="entry name" value="PAS domain"/>
    <property type="match status" value="1"/>
</dbReference>
<sequence length="718" mass="79036">MTLVKSRLQIAGFAAVIFALSAVFLVSRAVELDRAIYVLPKQVIRLERSLGYDGFIHNFKNGVLRRDEEYFTKAERNYDEIVATLTRISLTAQSVGLQADFTSLEDTLSDYRVMIDEARQLQLTGKSAAEVDARVRLSDIDAAENIRAFELQLINAMQGRRWLLVTVGGGCFAAFVLTLLLLTVTLVRLLQTAEKARVKARESEATLLQAERIARLGHWKVLKNGALKTSKSMREILAFSSSEGPDTLEKFFSLMSNADREKLESRMSKSGHQREPYTCFHKIRIADGSELSVVNTGEPVIDGQGEIYGFVGIIQDISRTIDLENELRQSQKMEAVGNLAGGMAHDFNNILAVILGNLELMETTDQKESHSRYRTSAIQAAKRGAEITKNLLSFARKSHLEPQLLDGNSVVREVLTWAERLLPANIEIQTSLLGSIWPFLADDALTKSALLNLLLNARDAMPDGGRLTIETANVRLDDEYLGERNEHIKPGRYIMLAISDTGSGIEPQHLKEIFEPFFSTKQVGKGSGLGLSMVHGFMKQSGGAVQVYSEIGTGTTFKLYFKAAGQASSFDAMPVMETRTARADHSKVLLVEDNAELLKPLAEMLTKAGYSVTTAKSGDEAFATWSDLRDFDAVITDIVMPGQLQGTHLAKEIRAVDPTVPFVFMSGYASEAMIHGNGLMPEDCRLMKPVGRAELLAAIGMVLEGKQGKETALSDAET</sequence>
<dbReference type="Proteomes" id="UP001441944">
    <property type="component" value="Unassembled WGS sequence"/>
</dbReference>
<evidence type="ECO:0000259" key="6">
    <source>
        <dbReference type="PROSITE" id="PS50109"/>
    </source>
</evidence>
<feature type="modified residue" description="4-aspartylphosphate" evidence="4">
    <location>
        <position position="637"/>
    </location>
</feature>
<dbReference type="EC" id="2.7.13.3" evidence="2"/>
<evidence type="ECO:0000313" key="9">
    <source>
        <dbReference type="EMBL" id="GAA6196030.1"/>
    </source>
</evidence>
<dbReference type="CDD" id="cd00130">
    <property type="entry name" value="PAS"/>
    <property type="match status" value="1"/>
</dbReference>
<dbReference type="InterPro" id="IPR000700">
    <property type="entry name" value="PAS-assoc_C"/>
</dbReference>
<dbReference type="InterPro" id="IPR003594">
    <property type="entry name" value="HATPase_dom"/>
</dbReference>
<dbReference type="InterPro" id="IPR013655">
    <property type="entry name" value="PAS_fold_3"/>
</dbReference>
<gene>
    <name evidence="9" type="ORF">NBRC116598_14740</name>
</gene>
<dbReference type="Gene3D" id="3.40.50.2300">
    <property type="match status" value="1"/>
</dbReference>
<keyword evidence="5" id="KW-1133">Transmembrane helix</keyword>
<evidence type="ECO:0000256" key="5">
    <source>
        <dbReference type="SAM" id="Phobius"/>
    </source>
</evidence>
<dbReference type="SMART" id="SM00448">
    <property type="entry name" value="REC"/>
    <property type="match status" value="1"/>
</dbReference>
<keyword evidence="5" id="KW-0472">Membrane</keyword>
<comment type="catalytic activity">
    <reaction evidence="1">
        <text>ATP + protein L-histidine = ADP + protein N-phospho-L-histidine.</text>
        <dbReference type="EC" id="2.7.13.3"/>
    </reaction>
</comment>
<dbReference type="SUPFAM" id="SSF55785">
    <property type="entry name" value="PYP-like sensor domain (PAS domain)"/>
    <property type="match status" value="1"/>
</dbReference>
<evidence type="ECO:0000256" key="3">
    <source>
        <dbReference type="ARBA" id="ARBA00022553"/>
    </source>
</evidence>
<dbReference type="CDD" id="cd00156">
    <property type="entry name" value="REC"/>
    <property type="match status" value="1"/>
</dbReference>
<dbReference type="SUPFAM" id="SSF47384">
    <property type="entry name" value="Homodimeric domain of signal transducing histidine kinase"/>
    <property type="match status" value="1"/>
</dbReference>
<dbReference type="InterPro" id="IPR003661">
    <property type="entry name" value="HisK_dim/P_dom"/>
</dbReference>
<evidence type="ECO:0000313" key="10">
    <source>
        <dbReference type="Proteomes" id="UP001441944"/>
    </source>
</evidence>
<keyword evidence="10" id="KW-1185">Reference proteome</keyword>
<dbReference type="Gene3D" id="3.30.565.10">
    <property type="entry name" value="Histidine kinase-like ATPase, C-terminal domain"/>
    <property type="match status" value="1"/>
</dbReference>
<dbReference type="SMART" id="SM00388">
    <property type="entry name" value="HisKA"/>
    <property type="match status" value="1"/>
</dbReference>
<dbReference type="RefSeq" id="WP_353398466.1">
    <property type="nucleotide sequence ID" value="NZ_BAABWU010000004.1"/>
</dbReference>
<evidence type="ECO:0000259" key="7">
    <source>
        <dbReference type="PROSITE" id="PS50110"/>
    </source>
</evidence>
<dbReference type="EMBL" id="BAABWU010000004">
    <property type="protein sequence ID" value="GAA6196030.1"/>
    <property type="molecule type" value="Genomic_DNA"/>
</dbReference>
<proteinExistence type="predicted"/>
<evidence type="ECO:0000256" key="4">
    <source>
        <dbReference type="PROSITE-ProRule" id="PRU00169"/>
    </source>
</evidence>
<feature type="domain" description="PAC" evidence="8">
    <location>
        <begin position="277"/>
        <end position="329"/>
    </location>
</feature>
<name>A0ABQ0AJK6_9RHOB</name>
<organism evidence="9 10">
    <name type="scientific">Pseudophaeobacter arcticus</name>
    <dbReference type="NCBI Taxonomy" id="385492"/>
    <lineage>
        <taxon>Bacteria</taxon>
        <taxon>Pseudomonadati</taxon>
        <taxon>Pseudomonadota</taxon>
        <taxon>Alphaproteobacteria</taxon>
        <taxon>Rhodobacterales</taxon>
        <taxon>Paracoccaceae</taxon>
        <taxon>Pseudophaeobacter</taxon>
    </lineage>
</organism>
<dbReference type="PROSITE" id="PS50110">
    <property type="entry name" value="RESPONSE_REGULATORY"/>
    <property type="match status" value="1"/>
</dbReference>
<keyword evidence="3 4" id="KW-0597">Phosphoprotein</keyword>
<evidence type="ECO:0000256" key="2">
    <source>
        <dbReference type="ARBA" id="ARBA00012438"/>
    </source>
</evidence>
<dbReference type="NCBIfam" id="TIGR00229">
    <property type="entry name" value="sensory_box"/>
    <property type="match status" value="1"/>
</dbReference>
<dbReference type="Gene3D" id="1.10.287.130">
    <property type="match status" value="1"/>
</dbReference>
<dbReference type="InterPro" id="IPR004358">
    <property type="entry name" value="Sig_transdc_His_kin-like_C"/>
</dbReference>
<dbReference type="Pfam" id="PF02518">
    <property type="entry name" value="HATPase_c"/>
    <property type="match status" value="1"/>
</dbReference>
<dbReference type="PANTHER" id="PTHR43065">
    <property type="entry name" value="SENSOR HISTIDINE KINASE"/>
    <property type="match status" value="1"/>
</dbReference>
<dbReference type="SUPFAM" id="SSF52172">
    <property type="entry name" value="CheY-like"/>
    <property type="match status" value="1"/>
</dbReference>
<evidence type="ECO:0000259" key="8">
    <source>
        <dbReference type="PROSITE" id="PS50113"/>
    </source>
</evidence>
<dbReference type="PRINTS" id="PR00344">
    <property type="entry name" value="BCTRLSENSOR"/>
</dbReference>
<dbReference type="Pfam" id="PF00072">
    <property type="entry name" value="Response_reg"/>
    <property type="match status" value="1"/>
</dbReference>
<dbReference type="InterPro" id="IPR036097">
    <property type="entry name" value="HisK_dim/P_sf"/>
</dbReference>
<feature type="domain" description="Response regulatory" evidence="7">
    <location>
        <begin position="587"/>
        <end position="703"/>
    </location>
</feature>
<dbReference type="InterPro" id="IPR035965">
    <property type="entry name" value="PAS-like_dom_sf"/>
</dbReference>
<dbReference type="PROSITE" id="PS50109">
    <property type="entry name" value="HIS_KIN"/>
    <property type="match status" value="1"/>
</dbReference>
<keyword evidence="5" id="KW-0812">Transmembrane</keyword>
<evidence type="ECO:0000256" key="1">
    <source>
        <dbReference type="ARBA" id="ARBA00000085"/>
    </source>
</evidence>
<dbReference type="PROSITE" id="PS50113">
    <property type="entry name" value="PAC"/>
    <property type="match status" value="1"/>
</dbReference>
<dbReference type="PANTHER" id="PTHR43065:SF42">
    <property type="entry name" value="TWO-COMPONENT SENSOR PPRA"/>
    <property type="match status" value="1"/>
</dbReference>
<accession>A0ABQ0AJK6</accession>
<reference evidence="9 10" key="1">
    <citation type="submission" date="2024-04" db="EMBL/GenBank/DDBJ databases">
        <title>Draft genome sequence of Pseudophaeobacter arcticus NBRC 116598.</title>
        <authorList>
            <person name="Miyakawa T."/>
            <person name="Kusuya Y."/>
            <person name="Miura T."/>
        </authorList>
    </citation>
    <scope>NUCLEOTIDE SEQUENCE [LARGE SCALE GENOMIC DNA]</scope>
    <source>
        <strain evidence="9 10">SU-CL00105</strain>
    </source>
</reference>
<dbReference type="CDD" id="cd00082">
    <property type="entry name" value="HisKA"/>
    <property type="match status" value="1"/>
</dbReference>
<dbReference type="InterPro" id="IPR001789">
    <property type="entry name" value="Sig_transdc_resp-reg_receiver"/>
</dbReference>
<dbReference type="InterPro" id="IPR011006">
    <property type="entry name" value="CheY-like_superfamily"/>
</dbReference>
<protein>
    <recommendedName>
        <fullName evidence="2">histidine kinase</fullName>
        <ecNumber evidence="2">2.7.13.3</ecNumber>
    </recommendedName>
</protein>
<dbReference type="InterPro" id="IPR036890">
    <property type="entry name" value="HATPase_C_sf"/>
</dbReference>
<feature type="transmembrane region" description="Helical" evidence="5">
    <location>
        <begin position="162"/>
        <end position="187"/>
    </location>
</feature>
<comment type="caution">
    <text evidence="9">The sequence shown here is derived from an EMBL/GenBank/DDBJ whole genome shotgun (WGS) entry which is preliminary data.</text>
</comment>
<feature type="domain" description="Histidine kinase" evidence="6">
    <location>
        <begin position="342"/>
        <end position="565"/>
    </location>
</feature>
<dbReference type="SMART" id="SM00387">
    <property type="entry name" value="HATPase_c"/>
    <property type="match status" value="1"/>
</dbReference>
<dbReference type="InterPro" id="IPR000014">
    <property type="entry name" value="PAS"/>
</dbReference>
<dbReference type="Pfam" id="PF00512">
    <property type="entry name" value="HisKA"/>
    <property type="match status" value="1"/>
</dbReference>
<dbReference type="SUPFAM" id="SSF55874">
    <property type="entry name" value="ATPase domain of HSP90 chaperone/DNA topoisomerase II/histidine kinase"/>
    <property type="match status" value="1"/>
</dbReference>
<dbReference type="InterPro" id="IPR005467">
    <property type="entry name" value="His_kinase_dom"/>
</dbReference>